<dbReference type="PANTHER" id="PTHR24161">
    <property type="entry name" value="ANK_REP_REGION DOMAIN-CONTAINING PROTEIN-RELATED"/>
    <property type="match status" value="1"/>
</dbReference>
<dbReference type="Pfam" id="PF12796">
    <property type="entry name" value="Ank_2"/>
    <property type="match status" value="2"/>
</dbReference>
<accession>A0ABR1X7J6</accession>
<dbReference type="EMBL" id="JAQQWL010000001">
    <property type="protein sequence ID" value="KAK8091327.1"/>
    <property type="molecule type" value="Genomic_DNA"/>
</dbReference>
<evidence type="ECO:0000256" key="3">
    <source>
        <dbReference type="ARBA" id="ARBA00023043"/>
    </source>
</evidence>
<dbReference type="SUPFAM" id="SSF48403">
    <property type="entry name" value="Ankyrin repeat"/>
    <property type="match status" value="1"/>
</dbReference>
<name>A0ABR1X7J6_9PEZI</name>
<dbReference type="Pfam" id="PF00023">
    <property type="entry name" value="Ank"/>
    <property type="match status" value="1"/>
</dbReference>
<evidence type="ECO:0000256" key="2">
    <source>
        <dbReference type="ARBA" id="ARBA00022737"/>
    </source>
</evidence>
<evidence type="ECO:0000313" key="7">
    <source>
        <dbReference type="Proteomes" id="UP001480595"/>
    </source>
</evidence>
<feature type="repeat" description="ANK" evidence="4">
    <location>
        <begin position="553"/>
        <end position="576"/>
    </location>
</feature>
<dbReference type="EC" id="2.3.1.225" evidence="1"/>
<proteinExistence type="predicted"/>
<keyword evidence="7" id="KW-1185">Reference proteome</keyword>
<keyword evidence="3 4" id="KW-0040">ANK repeat</keyword>
<dbReference type="InterPro" id="IPR002110">
    <property type="entry name" value="Ankyrin_rpt"/>
</dbReference>
<evidence type="ECO:0000256" key="5">
    <source>
        <dbReference type="SAM" id="MobiDB-lite"/>
    </source>
</evidence>
<feature type="repeat" description="ANK" evidence="4">
    <location>
        <begin position="658"/>
        <end position="690"/>
    </location>
</feature>
<feature type="repeat" description="ANK" evidence="4">
    <location>
        <begin position="625"/>
        <end position="657"/>
    </location>
</feature>
<feature type="compositionally biased region" description="Low complexity" evidence="5">
    <location>
        <begin position="779"/>
        <end position="789"/>
    </location>
</feature>
<dbReference type="GeneID" id="92085304"/>
<gene>
    <name evidence="6" type="ORF">PG994_000832</name>
</gene>
<comment type="caution">
    <text evidence="6">The sequence shown here is derived from an EMBL/GenBank/DDBJ whole genome shotgun (WGS) entry which is preliminary data.</text>
</comment>
<reference evidence="6 7" key="1">
    <citation type="submission" date="2023-01" db="EMBL/GenBank/DDBJ databases">
        <title>Analysis of 21 Apiospora genomes using comparative genomics revels a genus with tremendous synthesis potential of carbohydrate active enzymes and secondary metabolites.</title>
        <authorList>
            <person name="Sorensen T."/>
        </authorList>
    </citation>
    <scope>NUCLEOTIDE SEQUENCE [LARGE SCALE GENOMIC DNA]</scope>
    <source>
        <strain evidence="6 7">CBS 135458</strain>
    </source>
</reference>
<dbReference type="Gene3D" id="1.25.40.20">
    <property type="entry name" value="Ankyrin repeat-containing domain"/>
    <property type="match status" value="1"/>
</dbReference>
<dbReference type="PANTHER" id="PTHR24161:SF85">
    <property type="entry name" value="PALMITOYLTRANSFERASE HIP14"/>
    <property type="match status" value="1"/>
</dbReference>
<feature type="region of interest" description="Disordered" evidence="5">
    <location>
        <begin position="680"/>
        <end position="789"/>
    </location>
</feature>
<organism evidence="6 7">
    <name type="scientific">Apiospora phragmitis</name>
    <dbReference type="NCBI Taxonomy" id="2905665"/>
    <lineage>
        <taxon>Eukaryota</taxon>
        <taxon>Fungi</taxon>
        <taxon>Dikarya</taxon>
        <taxon>Ascomycota</taxon>
        <taxon>Pezizomycotina</taxon>
        <taxon>Sordariomycetes</taxon>
        <taxon>Xylariomycetidae</taxon>
        <taxon>Amphisphaeriales</taxon>
        <taxon>Apiosporaceae</taxon>
        <taxon>Apiospora</taxon>
    </lineage>
</organism>
<protein>
    <recommendedName>
        <fullName evidence="1">protein S-acyltransferase</fullName>
        <ecNumber evidence="1">2.3.1.225</ecNumber>
    </recommendedName>
</protein>
<dbReference type="SMART" id="SM00248">
    <property type="entry name" value="ANK"/>
    <property type="match status" value="6"/>
</dbReference>
<feature type="repeat" description="ANK" evidence="4">
    <location>
        <begin position="480"/>
        <end position="512"/>
    </location>
</feature>
<dbReference type="RefSeq" id="XP_066722873.1">
    <property type="nucleotide sequence ID" value="XM_066852241.1"/>
</dbReference>
<evidence type="ECO:0000256" key="4">
    <source>
        <dbReference type="PROSITE-ProRule" id="PRU00023"/>
    </source>
</evidence>
<dbReference type="PROSITE" id="PS50088">
    <property type="entry name" value="ANK_REPEAT"/>
    <property type="match status" value="4"/>
</dbReference>
<evidence type="ECO:0000313" key="6">
    <source>
        <dbReference type="EMBL" id="KAK8091327.1"/>
    </source>
</evidence>
<dbReference type="Proteomes" id="UP001480595">
    <property type="component" value="Unassembled WGS sequence"/>
</dbReference>
<dbReference type="PROSITE" id="PS50297">
    <property type="entry name" value="ANK_REP_REGION"/>
    <property type="match status" value="2"/>
</dbReference>
<keyword evidence="2" id="KW-0677">Repeat</keyword>
<sequence length="789" mass="86669">MATGIEVVGAVAACIEIAKFSKSLTGLISDITKGTAEIEHTLLHFKATIEGVAAVFENVQKTIKDQEVTDSDSLVIIVSDSGQHCAGLLKRLQGQLPELSEDAGVKQKVRATLTKKINGKAIQEQVGFLRHRQISRIDAKIDGMRSVLLELPAAPPYSLGSLEDYDYDRLRGTTDKFREAATRETSVCDLDLESASGRKDEVRLSSTGLDELPSEIRKLLIEEPPPTPPQQDTVKDLEARGMLLKAASVDCLPPLTHDEEMEHEERRADLLTRCATVRLQQRALGILNRLWEWESQQEDINISPERLGRLGSKLAKLSLDSQRLGHFTEKQRAEDHDRAREVLNRSTEVLMSNIRNRQTWLCVGSQKGSPSEAWKRAEGELDPLPPDWPRRFEAWNSRALAWCEPANLAGMYGRWPEKVAVVEQPDDLSSLKFNVRSPDFRFDEAAEGISPLHLAVIYEEKDIVAEMLSEVENADVGSPGPSTPLIEAARNGREDIGQLLLEHDASVECVDAKMHRTALHWAQTSERHNGVGVAKLFLNAPQAESLLEKPDIDGKTALYLACEMGNRKMVELLVDKYHAQVNVADTYGKTALHATVDAKEPLEDRLRIARILLQARAEPDTSDSRDHTPLCAASSRGHAKAVALLLEHGTDPNRPGQEGQTPLIAATQRNHAGVVLALMRKGGRPHQTDASGRSALDYARRSPTTSDINHLLRRSATSFRRKGSRMSVQSAPPPRTNSTASTAATGLSTRTSTMAGADTGPLTPSSQSFGRHSLDAVFRGSSSRRTSGS</sequence>
<dbReference type="InterPro" id="IPR036770">
    <property type="entry name" value="Ankyrin_rpt-contain_sf"/>
</dbReference>
<feature type="compositionally biased region" description="Low complexity" evidence="5">
    <location>
        <begin position="736"/>
        <end position="753"/>
    </location>
</feature>
<evidence type="ECO:0000256" key="1">
    <source>
        <dbReference type="ARBA" id="ARBA00012210"/>
    </source>
</evidence>